<reference evidence="2" key="1">
    <citation type="journal article" date="2021" name="Genome Biol. Evol.">
        <title>A High-Quality Reference Genome for a Parasitic Bivalve with Doubly Uniparental Inheritance (Bivalvia: Unionida).</title>
        <authorList>
            <person name="Smith C.H."/>
        </authorList>
    </citation>
    <scope>NUCLEOTIDE SEQUENCE</scope>
    <source>
        <strain evidence="2">CHS0354</strain>
    </source>
</reference>
<name>A0AAE0VK11_9BIVA</name>
<comment type="caution">
    <text evidence="2">The sequence shown here is derived from an EMBL/GenBank/DDBJ whole genome shotgun (WGS) entry which is preliminary data.</text>
</comment>
<protein>
    <submittedName>
        <fullName evidence="2">Uncharacterized protein</fullName>
    </submittedName>
</protein>
<sequence>MPVQATDETNKAAELHHLCTESEIDPDFEPHISGEHHLTTQSDLDDLVMDL</sequence>
<reference evidence="2" key="3">
    <citation type="submission" date="2023-05" db="EMBL/GenBank/DDBJ databases">
        <authorList>
            <person name="Smith C.H."/>
        </authorList>
    </citation>
    <scope>NUCLEOTIDE SEQUENCE</scope>
    <source>
        <strain evidence="2">CHS0354</strain>
        <tissue evidence="2">Mantle</tissue>
    </source>
</reference>
<keyword evidence="3" id="KW-1185">Reference proteome</keyword>
<organism evidence="2 3">
    <name type="scientific">Potamilus streckersoni</name>
    <dbReference type="NCBI Taxonomy" id="2493646"/>
    <lineage>
        <taxon>Eukaryota</taxon>
        <taxon>Metazoa</taxon>
        <taxon>Spiralia</taxon>
        <taxon>Lophotrochozoa</taxon>
        <taxon>Mollusca</taxon>
        <taxon>Bivalvia</taxon>
        <taxon>Autobranchia</taxon>
        <taxon>Heteroconchia</taxon>
        <taxon>Palaeoheterodonta</taxon>
        <taxon>Unionida</taxon>
        <taxon>Unionoidea</taxon>
        <taxon>Unionidae</taxon>
        <taxon>Ambleminae</taxon>
        <taxon>Lampsilini</taxon>
        <taxon>Potamilus</taxon>
    </lineage>
</organism>
<dbReference type="AlphaFoldDB" id="A0AAE0VK11"/>
<evidence type="ECO:0000256" key="1">
    <source>
        <dbReference type="SAM" id="MobiDB-lite"/>
    </source>
</evidence>
<evidence type="ECO:0000313" key="3">
    <source>
        <dbReference type="Proteomes" id="UP001195483"/>
    </source>
</evidence>
<proteinExistence type="predicted"/>
<feature type="region of interest" description="Disordered" evidence="1">
    <location>
        <begin position="32"/>
        <end position="51"/>
    </location>
</feature>
<reference evidence="2" key="2">
    <citation type="journal article" date="2021" name="Genome Biol. Evol.">
        <title>Developing a high-quality reference genome for a parasitic bivalve with doubly uniparental inheritance (Bivalvia: Unionida).</title>
        <authorList>
            <person name="Smith C.H."/>
        </authorList>
    </citation>
    <scope>NUCLEOTIDE SEQUENCE</scope>
    <source>
        <strain evidence="2">CHS0354</strain>
        <tissue evidence="2">Mantle</tissue>
    </source>
</reference>
<evidence type="ECO:0000313" key="2">
    <source>
        <dbReference type="EMBL" id="KAK3579570.1"/>
    </source>
</evidence>
<gene>
    <name evidence="2" type="ORF">CHS0354_025673</name>
</gene>
<dbReference type="EMBL" id="JAEAOA010001529">
    <property type="protein sequence ID" value="KAK3579570.1"/>
    <property type="molecule type" value="Genomic_DNA"/>
</dbReference>
<dbReference type="Proteomes" id="UP001195483">
    <property type="component" value="Unassembled WGS sequence"/>
</dbReference>
<feature type="non-terminal residue" evidence="2">
    <location>
        <position position="51"/>
    </location>
</feature>
<accession>A0AAE0VK11</accession>